<dbReference type="GeneID" id="63693594"/>
<sequence length="129" mass="15438">MYMDWRWVTTIAHYFSCHRFRGRWVWFVVRKSRLDAELIDVFWGSLVNREFRPFALKLCCFNLMCRWSTISFDSSSALTRLDSYGIILSIIFFFFWELPGSTMQCMIFLFILGKSVILIASLLFILLFL</sequence>
<dbReference type="Proteomes" id="UP000019804">
    <property type="component" value="Unassembled WGS sequence"/>
</dbReference>
<organism evidence="2 3">
    <name type="scientific">Aspergillus ruber (strain CBS 135680)</name>
    <dbReference type="NCBI Taxonomy" id="1388766"/>
    <lineage>
        <taxon>Eukaryota</taxon>
        <taxon>Fungi</taxon>
        <taxon>Dikarya</taxon>
        <taxon>Ascomycota</taxon>
        <taxon>Pezizomycotina</taxon>
        <taxon>Eurotiomycetes</taxon>
        <taxon>Eurotiomycetidae</taxon>
        <taxon>Eurotiales</taxon>
        <taxon>Aspergillaceae</taxon>
        <taxon>Aspergillus</taxon>
        <taxon>Aspergillus subgen. Aspergillus</taxon>
    </lineage>
</organism>
<keyword evidence="3" id="KW-1185">Reference proteome</keyword>
<name>A0A017SIR6_ASPRC</name>
<feature type="transmembrane region" description="Helical" evidence="1">
    <location>
        <begin position="81"/>
        <end position="98"/>
    </location>
</feature>
<dbReference type="AlphaFoldDB" id="A0A017SIR6"/>
<keyword evidence="1" id="KW-0812">Transmembrane</keyword>
<accession>A0A017SIR6</accession>
<keyword evidence="1" id="KW-0472">Membrane</keyword>
<proteinExistence type="predicted"/>
<dbReference type="EMBL" id="KK088418">
    <property type="protein sequence ID" value="EYE96636.1"/>
    <property type="molecule type" value="Genomic_DNA"/>
</dbReference>
<evidence type="ECO:0008006" key="4">
    <source>
        <dbReference type="Google" id="ProtNLM"/>
    </source>
</evidence>
<keyword evidence="1" id="KW-1133">Transmembrane helix</keyword>
<protein>
    <recommendedName>
        <fullName evidence="4">Transmembrane protein</fullName>
    </recommendedName>
</protein>
<evidence type="ECO:0000313" key="3">
    <source>
        <dbReference type="Proteomes" id="UP000019804"/>
    </source>
</evidence>
<reference evidence="3" key="1">
    <citation type="journal article" date="2014" name="Nat. Commun.">
        <title>Genomic adaptations of the halophilic Dead Sea filamentous fungus Eurotium rubrum.</title>
        <authorList>
            <person name="Kis-Papo T."/>
            <person name="Weig A.R."/>
            <person name="Riley R."/>
            <person name="Persoh D."/>
            <person name="Salamov A."/>
            <person name="Sun H."/>
            <person name="Lipzen A."/>
            <person name="Wasser S.P."/>
            <person name="Rambold G."/>
            <person name="Grigoriev I.V."/>
            <person name="Nevo E."/>
        </authorList>
    </citation>
    <scope>NUCLEOTIDE SEQUENCE [LARGE SCALE GENOMIC DNA]</scope>
    <source>
        <strain evidence="3">CBS 135680</strain>
    </source>
</reference>
<evidence type="ECO:0000313" key="2">
    <source>
        <dbReference type="EMBL" id="EYE96636.1"/>
    </source>
</evidence>
<feature type="transmembrane region" description="Helical" evidence="1">
    <location>
        <begin position="105"/>
        <end position="128"/>
    </location>
</feature>
<evidence type="ECO:0000256" key="1">
    <source>
        <dbReference type="SAM" id="Phobius"/>
    </source>
</evidence>
<gene>
    <name evidence="2" type="ORF">EURHEDRAFT_357667</name>
</gene>
<dbReference type="RefSeq" id="XP_040640324.1">
    <property type="nucleotide sequence ID" value="XM_040778470.1"/>
</dbReference>
<dbReference type="HOGENOM" id="CLU_1948407_0_0_1"/>